<dbReference type="PANTHER" id="PTHR42648">
    <property type="entry name" value="TRANSPOSASE, PUTATIVE-RELATED"/>
    <property type="match status" value="1"/>
</dbReference>
<dbReference type="Pfam" id="PF25597">
    <property type="entry name" value="SH3_retrovirus"/>
    <property type="match status" value="1"/>
</dbReference>
<feature type="region of interest" description="Disordered" evidence="1">
    <location>
        <begin position="131"/>
        <end position="163"/>
    </location>
</feature>
<dbReference type="AlphaFoldDB" id="A0A540L1I2"/>
<feature type="compositionally biased region" description="Polar residues" evidence="1">
    <location>
        <begin position="131"/>
        <end position="146"/>
    </location>
</feature>
<name>A0A540L1I2_MALBA</name>
<keyword evidence="4" id="KW-1185">Reference proteome</keyword>
<evidence type="ECO:0000313" key="3">
    <source>
        <dbReference type="EMBL" id="TQD80318.1"/>
    </source>
</evidence>
<gene>
    <name evidence="3" type="ORF">C1H46_034116</name>
</gene>
<dbReference type="PANTHER" id="PTHR42648:SF28">
    <property type="entry name" value="TRANSPOSON-ENCODED PROTEIN WITH RIBONUCLEASE H-LIKE AND RETROVIRUS ZINC FINGER-LIKE DOMAINS"/>
    <property type="match status" value="1"/>
</dbReference>
<evidence type="ECO:0000313" key="4">
    <source>
        <dbReference type="Proteomes" id="UP000315295"/>
    </source>
</evidence>
<proteinExistence type="predicted"/>
<dbReference type="Proteomes" id="UP000315295">
    <property type="component" value="Unassembled WGS sequence"/>
</dbReference>
<dbReference type="Gene3D" id="3.30.420.10">
    <property type="entry name" value="Ribonuclease H-like superfamily/Ribonuclease H"/>
    <property type="match status" value="1"/>
</dbReference>
<sequence length="163" mass="18452">MLSQLGLSKSFWAEAVTYACHIINRLPSAAIQGKTPMEVWIKKPSTDYDYIHIFGSPAYFHVIENKLDPRAKKAIFLGFSSGVKGYRLWRPEMKKLVISRDVTFDEENMYKDSEKNVKDVQHVELEKVASGTSNPISADVEANTSEEVGDHENVEEVELEDSI</sequence>
<accession>A0A540L1I2</accession>
<organism evidence="3 4">
    <name type="scientific">Malus baccata</name>
    <name type="common">Siberian crab apple</name>
    <name type="synonym">Pyrus baccata</name>
    <dbReference type="NCBI Taxonomy" id="106549"/>
    <lineage>
        <taxon>Eukaryota</taxon>
        <taxon>Viridiplantae</taxon>
        <taxon>Streptophyta</taxon>
        <taxon>Embryophyta</taxon>
        <taxon>Tracheophyta</taxon>
        <taxon>Spermatophyta</taxon>
        <taxon>Magnoliopsida</taxon>
        <taxon>eudicotyledons</taxon>
        <taxon>Gunneridae</taxon>
        <taxon>Pentapetalae</taxon>
        <taxon>rosids</taxon>
        <taxon>fabids</taxon>
        <taxon>Rosales</taxon>
        <taxon>Rosaceae</taxon>
        <taxon>Amygdaloideae</taxon>
        <taxon>Maleae</taxon>
        <taxon>Malus</taxon>
    </lineage>
</organism>
<dbReference type="InterPro" id="IPR036397">
    <property type="entry name" value="RNaseH_sf"/>
</dbReference>
<evidence type="ECO:0000256" key="1">
    <source>
        <dbReference type="SAM" id="MobiDB-lite"/>
    </source>
</evidence>
<comment type="caution">
    <text evidence="3">The sequence shown here is derived from an EMBL/GenBank/DDBJ whole genome shotgun (WGS) entry which is preliminary data.</text>
</comment>
<reference evidence="3 4" key="1">
    <citation type="journal article" date="2019" name="G3 (Bethesda)">
        <title>Sequencing of a Wild Apple (Malus baccata) Genome Unravels the Differences Between Cultivated and Wild Apple Species Regarding Disease Resistance and Cold Tolerance.</title>
        <authorList>
            <person name="Chen X."/>
        </authorList>
    </citation>
    <scope>NUCLEOTIDE SEQUENCE [LARGE SCALE GENOMIC DNA]</scope>
    <source>
        <strain evidence="4">cv. Shandingzi</strain>
        <tissue evidence="3">Leaves</tissue>
    </source>
</reference>
<dbReference type="SUPFAM" id="SSF53098">
    <property type="entry name" value="Ribonuclease H-like"/>
    <property type="match status" value="1"/>
</dbReference>
<dbReference type="STRING" id="106549.A0A540L1I2"/>
<dbReference type="InterPro" id="IPR039537">
    <property type="entry name" value="Retrotran_Ty1/copia-like"/>
</dbReference>
<dbReference type="InterPro" id="IPR012337">
    <property type="entry name" value="RNaseH-like_sf"/>
</dbReference>
<dbReference type="GO" id="GO:0003676">
    <property type="term" value="F:nucleic acid binding"/>
    <property type="evidence" value="ECO:0007669"/>
    <property type="project" value="InterPro"/>
</dbReference>
<protein>
    <recommendedName>
        <fullName evidence="2">Retroviral polymerase SH3-like domain-containing protein</fullName>
    </recommendedName>
</protein>
<feature type="domain" description="Retroviral polymerase SH3-like" evidence="2">
    <location>
        <begin position="56"/>
        <end position="116"/>
    </location>
</feature>
<dbReference type="EMBL" id="VIEB01000814">
    <property type="protein sequence ID" value="TQD80318.1"/>
    <property type="molecule type" value="Genomic_DNA"/>
</dbReference>
<dbReference type="InterPro" id="IPR057670">
    <property type="entry name" value="SH3_retrovirus"/>
</dbReference>
<evidence type="ECO:0000259" key="2">
    <source>
        <dbReference type="Pfam" id="PF25597"/>
    </source>
</evidence>